<keyword evidence="12" id="KW-0245">EGF-like domain</keyword>
<reference evidence="19" key="2">
    <citation type="submission" date="2025-08" db="UniProtKB">
        <authorList>
            <consortium name="Ensembl"/>
        </authorList>
    </citation>
    <scope>IDENTIFICATION</scope>
</reference>
<dbReference type="PROSITE" id="PS01186">
    <property type="entry name" value="EGF_2"/>
    <property type="match status" value="1"/>
</dbReference>
<dbReference type="SMART" id="SM00020">
    <property type="entry name" value="Tryp_SPc"/>
    <property type="match status" value="1"/>
</dbReference>
<accession>A0AAZ3SJQ6</accession>
<dbReference type="PROSITE" id="PS50240">
    <property type="entry name" value="TRYPSIN_DOM"/>
    <property type="match status" value="1"/>
</dbReference>
<dbReference type="PANTHER" id="PTHR24254">
    <property type="entry name" value="PROTHROMBIN"/>
    <property type="match status" value="1"/>
</dbReference>
<dbReference type="CDD" id="cd00190">
    <property type="entry name" value="Tryp_SPc"/>
    <property type="match status" value="1"/>
</dbReference>
<keyword evidence="13" id="KW-0768">Sushi</keyword>
<evidence type="ECO:0000256" key="6">
    <source>
        <dbReference type="ARBA" id="ARBA00023157"/>
    </source>
</evidence>
<dbReference type="PROSITE" id="PS50923">
    <property type="entry name" value="SUSHI"/>
    <property type="match status" value="4"/>
</dbReference>
<reference evidence="20" key="1">
    <citation type="journal article" date="2018" name="PLoS ONE">
        <title>Chinook salmon (Oncorhynchus tshawytscha) genome and transcriptome.</title>
        <authorList>
            <person name="Christensen K.A."/>
            <person name="Leong J.S."/>
            <person name="Sakhrani D."/>
            <person name="Biagi C.A."/>
            <person name="Minkley D.R."/>
            <person name="Withler R.E."/>
            <person name="Rondeau E.B."/>
            <person name="Koop B.F."/>
            <person name="Devlin R.H."/>
        </authorList>
    </citation>
    <scope>NUCLEOTIDE SEQUENCE [LARGE SCALE GENOMIC DNA]</scope>
</reference>
<feature type="domain" description="Sushi" evidence="18">
    <location>
        <begin position="960"/>
        <end position="1017"/>
    </location>
</feature>
<feature type="compositionally biased region" description="Basic and acidic residues" evidence="14">
    <location>
        <begin position="731"/>
        <end position="741"/>
    </location>
</feature>
<dbReference type="GO" id="GO:0006508">
    <property type="term" value="P:proteolysis"/>
    <property type="evidence" value="ECO:0007669"/>
    <property type="project" value="InterPro"/>
</dbReference>
<comment type="caution">
    <text evidence="12">Lacks conserved residue(s) required for the propagation of feature annotation.</text>
</comment>
<dbReference type="PROSITE" id="PS01180">
    <property type="entry name" value="CUB"/>
    <property type="match status" value="1"/>
</dbReference>
<dbReference type="Pfam" id="PF00008">
    <property type="entry name" value="EGF"/>
    <property type="match status" value="1"/>
</dbReference>
<name>A0AAZ3SJQ6_ONCTS</name>
<feature type="domain" description="Peptidase S1" evidence="17">
    <location>
        <begin position="1118"/>
        <end position="1432"/>
    </location>
</feature>
<evidence type="ECO:0000259" key="17">
    <source>
        <dbReference type="PROSITE" id="PS50240"/>
    </source>
</evidence>
<dbReference type="Pfam" id="PF00089">
    <property type="entry name" value="Trypsin"/>
    <property type="match status" value="1"/>
</dbReference>
<gene>
    <name evidence="19" type="primary">PAMR1</name>
</gene>
<reference evidence="19" key="3">
    <citation type="submission" date="2025-09" db="UniProtKB">
        <authorList>
            <consortium name="Ensembl"/>
        </authorList>
    </citation>
    <scope>IDENTIFICATION</scope>
</reference>
<keyword evidence="5" id="KW-0677">Repeat</keyword>
<feature type="compositionally biased region" description="Basic and acidic residues" evidence="14">
    <location>
        <begin position="710"/>
        <end position="724"/>
    </location>
</feature>
<proteinExistence type="predicted"/>
<evidence type="ECO:0000256" key="7">
    <source>
        <dbReference type="ARBA" id="ARBA00023180"/>
    </source>
</evidence>
<evidence type="ECO:0000313" key="20">
    <source>
        <dbReference type="Proteomes" id="UP000694402"/>
    </source>
</evidence>
<keyword evidence="3" id="KW-0721">Serine protease homolog</keyword>
<evidence type="ECO:0000256" key="11">
    <source>
        <dbReference type="ARBA" id="ARBA00042985"/>
    </source>
</evidence>
<feature type="disulfide bond" evidence="13">
    <location>
        <begin position="332"/>
        <end position="359"/>
    </location>
</feature>
<evidence type="ECO:0000256" key="3">
    <source>
        <dbReference type="ARBA" id="ARBA00022542"/>
    </source>
</evidence>
<dbReference type="InterPro" id="IPR051659">
    <property type="entry name" value="Serine_Protease_S1-Domain"/>
</dbReference>
<keyword evidence="7" id="KW-0325">Glycoprotein</keyword>
<comment type="subcellular location">
    <subcellularLocation>
        <location evidence="1">Secreted</location>
    </subcellularLocation>
</comment>
<dbReference type="InterPro" id="IPR000742">
    <property type="entry name" value="EGF"/>
</dbReference>
<evidence type="ECO:0000256" key="9">
    <source>
        <dbReference type="ARBA" id="ARBA00040464"/>
    </source>
</evidence>
<feature type="region of interest" description="Disordered" evidence="14">
    <location>
        <begin position="892"/>
        <end position="968"/>
    </location>
</feature>
<dbReference type="PROSITE" id="PS00022">
    <property type="entry name" value="EGF_1"/>
    <property type="match status" value="1"/>
</dbReference>
<evidence type="ECO:0000256" key="13">
    <source>
        <dbReference type="PROSITE-ProRule" id="PRU00302"/>
    </source>
</evidence>
<feature type="region of interest" description="Disordered" evidence="14">
    <location>
        <begin position="407"/>
        <end position="824"/>
    </location>
</feature>
<dbReference type="Ensembl" id="ENSOTST00005152238.1">
    <property type="protein sequence ID" value="ENSOTSP00005153258.1"/>
    <property type="gene ID" value="ENSOTSG00005044431.2"/>
</dbReference>
<evidence type="ECO:0000256" key="1">
    <source>
        <dbReference type="ARBA" id="ARBA00004613"/>
    </source>
</evidence>
<dbReference type="SMART" id="SM00032">
    <property type="entry name" value="CCP"/>
    <property type="match status" value="4"/>
</dbReference>
<feature type="compositionally biased region" description="Basic and acidic residues" evidence="14">
    <location>
        <begin position="905"/>
        <end position="919"/>
    </location>
</feature>
<evidence type="ECO:0000256" key="5">
    <source>
        <dbReference type="ARBA" id="ARBA00022737"/>
    </source>
</evidence>
<dbReference type="FunFam" id="2.60.120.290:FF:000005">
    <property type="entry name" value="Procollagen C-endopeptidase enhancer 1"/>
    <property type="match status" value="1"/>
</dbReference>
<evidence type="ECO:0000256" key="4">
    <source>
        <dbReference type="ARBA" id="ARBA00022729"/>
    </source>
</evidence>
<dbReference type="PANTHER" id="PTHR24254:SF9">
    <property type="entry name" value="INACTIVE SERINE PROTEASE PAMR1"/>
    <property type="match status" value="1"/>
</dbReference>
<feature type="domain" description="Sushi" evidence="18">
    <location>
        <begin position="304"/>
        <end position="361"/>
    </location>
</feature>
<feature type="domain" description="Sushi" evidence="18">
    <location>
        <begin position="364"/>
        <end position="423"/>
    </location>
</feature>
<dbReference type="InterPro" id="IPR000859">
    <property type="entry name" value="CUB_dom"/>
</dbReference>
<feature type="compositionally biased region" description="Polar residues" evidence="14">
    <location>
        <begin position="407"/>
        <end position="428"/>
    </location>
</feature>
<dbReference type="Pfam" id="PF00431">
    <property type="entry name" value="CUB"/>
    <property type="match status" value="1"/>
</dbReference>
<evidence type="ECO:0000256" key="10">
    <source>
        <dbReference type="ARBA" id="ARBA00041872"/>
    </source>
</evidence>
<feature type="compositionally biased region" description="Basic and acidic residues" evidence="14">
    <location>
        <begin position="690"/>
        <end position="700"/>
    </location>
</feature>
<organism evidence="19 20">
    <name type="scientific">Oncorhynchus tshawytscha</name>
    <name type="common">Chinook salmon</name>
    <name type="synonym">Salmo tshawytscha</name>
    <dbReference type="NCBI Taxonomy" id="74940"/>
    <lineage>
        <taxon>Eukaryota</taxon>
        <taxon>Metazoa</taxon>
        <taxon>Chordata</taxon>
        <taxon>Craniata</taxon>
        <taxon>Vertebrata</taxon>
        <taxon>Euteleostomi</taxon>
        <taxon>Actinopterygii</taxon>
        <taxon>Neopterygii</taxon>
        <taxon>Teleostei</taxon>
        <taxon>Protacanthopterygii</taxon>
        <taxon>Salmoniformes</taxon>
        <taxon>Salmonidae</taxon>
        <taxon>Salmoninae</taxon>
        <taxon>Oncorhynchus</taxon>
    </lineage>
</organism>
<dbReference type="Proteomes" id="UP000694402">
    <property type="component" value="Unassembled WGS sequence"/>
</dbReference>
<dbReference type="GO" id="GO:0004252">
    <property type="term" value="F:serine-type endopeptidase activity"/>
    <property type="evidence" value="ECO:0007669"/>
    <property type="project" value="InterPro"/>
</dbReference>
<feature type="compositionally biased region" description="Basic and acidic residues" evidence="14">
    <location>
        <begin position="431"/>
        <end position="486"/>
    </location>
</feature>
<comment type="function">
    <text evidence="8">May play a role in regeneration of skeletal muscle.</text>
</comment>
<dbReference type="PROSITE" id="PS50026">
    <property type="entry name" value="EGF_3"/>
    <property type="match status" value="1"/>
</dbReference>
<evidence type="ECO:0000256" key="2">
    <source>
        <dbReference type="ARBA" id="ARBA00022525"/>
    </source>
</evidence>
<dbReference type="GO" id="GO:0005576">
    <property type="term" value="C:extracellular region"/>
    <property type="evidence" value="ECO:0007669"/>
    <property type="project" value="UniProtKB-SubCell"/>
</dbReference>
<dbReference type="GeneTree" id="ENSGT00940000154234"/>
<feature type="compositionally biased region" description="Polar residues" evidence="14">
    <location>
        <begin position="892"/>
        <end position="904"/>
    </location>
</feature>
<feature type="domain" description="CUB" evidence="15">
    <location>
        <begin position="157"/>
        <end position="265"/>
    </location>
</feature>
<feature type="compositionally biased region" description="Basic and acidic residues" evidence="14">
    <location>
        <begin position="791"/>
        <end position="810"/>
    </location>
</feature>
<evidence type="ECO:0000256" key="12">
    <source>
        <dbReference type="PROSITE-ProRule" id="PRU00076"/>
    </source>
</evidence>
<feature type="disulfide bond" evidence="13">
    <location>
        <begin position="988"/>
        <end position="1015"/>
    </location>
</feature>
<keyword evidence="20" id="KW-1185">Reference proteome</keyword>
<keyword evidence="6 12" id="KW-1015">Disulfide bond</keyword>
<evidence type="ECO:0000256" key="14">
    <source>
        <dbReference type="SAM" id="MobiDB-lite"/>
    </source>
</evidence>
<protein>
    <recommendedName>
        <fullName evidence="9">Inactive serine protease PAMR1</fullName>
    </recommendedName>
    <alternativeName>
        <fullName evidence="11">Peptidase domain-containing protein associated with muscle regeneration 1</fullName>
    </alternativeName>
    <alternativeName>
        <fullName evidence="10">Regeneration-associated muscle protease homolog</fullName>
    </alternativeName>
</protein>
<feature type="disulfide bond" evidence="13">
    <location>
        <begin position="394"/>
        <end position="421"/>
    </location>
</feature>
<dbReference type="SMART" id="SM00181">
    <property type="entry name" value="EGF"/>
    <property type="match status" value="2"/>
</dbReference>
<evidence type="ECO:0000259" key="15">
    <source>
        <dbReference type="PROSITE" id="PS01180"/>
    </source>
</evidence>
<dbReference type="FunFam" id="2.10.25.10:FF:000063">
    <property type="entry name" value="Slit guidance ligand 2"/>
    <property type="match status" value="1"/>
</dbReference>
<dbReference type="SMART" id="SM00042">
    <property type="entry name" value="CUB"/>
    <property type="match status" value="1"/>
</dbReference>
<dbReference type="CDD" id="cd00033">
    <property type="entry name" value="CCP"/>
    <property type="match status" value="4"/>
</dbReference>
<evidence type="ECO:0000259" key="16">
    <source>
        <dbReference type="PROSITE" id="PS50026"/>
    </source>
</evidence>
<evidence type="ECO:0000313" key="19">
    <source>
        <dbReference type="Ensembl" id="ENSOTSP00005153258.1"/>
    </source>
</evidence>
<dbReference type="InterPro" id="IPR001254">
    <property type="entry name" value="Trypsin_dom"/>
</dbReference>
<evidence type="ECO:0000256" key="8">
    <source>
        <dbReference type="ARBA" id="ARBA00037622"/>
    </source>
</evidence>
<sequence>MLSAVRGLQLGESHGGTPTLPHTGTHHSPGTCGSSLFITLLILISLYQGLAWPYDYRYLYNQCPGPEWNVMCRGCCEYDVIRCKCPLQGTPVGYAVPCCRNALNECDPCIIHPGCSIFENCKRCNNGTWGPRDDFFVKGKYCAECRPGWSGGDCLKCGGVIRKRQGHIVLESYPTNAHCEWTVQVDRAFTIDFRFMMLSLEFDHSCRYDYIEVRDGDSINSRVIGRFCGNNRPAPIQSSGNSLHVLFVADGYKNFDGFFATFQESSACSSSPCLHDGTCILDTSQSYHCGCLAGYTGQRCENVVGCRRPPVPVHGSTEGIFHHSGARVTFRCDPGFGLRGIRTAICLQDGTWSTPAPQCVPMVKLCAIPAKPVHGDHFLVYGPNDVIIALQYLCYRPYKLSGTHQRTCLPNNTWSGTPPTCGKVNNTLAEPGKDKGNDKARDTEKDKEKDAEKEKNTDKDIEKPKDKEKDYNTGIKEDVAGKDPDAGLRNTTVAGKDPDAGLRNTTVAGKDPDAGLRNTTVDGKDPDAGLRNTTVAGKDPDAGLRNTTVDGKDPDAGLRNTTVDGKDPDAGLRNTTVDGKDTDAGLRNTTVDGKDPDAGLRNTTVDGKDPDAGLRNTTVAGKDPDAGLRNTTVAGKDPDAGLRNTTVAGKDPDAGLRNTTVDGKDPDAGLRNTTVDGKDPDAGLRNTTVDGKKDGKDKNIDITLVNIPGRNKDKTSDKEKETGLDKPSGGTKDKVDSKETDDIVNTVEGERENDVGKTIADIDGSPDTGGDTDVIREIGKTTEIPEIVVVVEDKGQEEEKKKEDPVDKSSDPNIVDPNDLKPRGDTFAIDYTELKPRGDTFAIDYTELKPRGDTFAVEYTVTDVFGTNDIEQGMNTTMSKDIVKIFIPTRNNNTQFTPYSSGGQETERVVEKPHKDIGATKDTMASTSKPEEENTGKDSDKKTDDESDDEKRENQSISEESCPPLPQLYHGYQQVVPGLVPETVDFFCNHSYALSGDARRTCQPGGTWGGTQPLCVRACRESKVSELVRQRVLPPQAPSRKTPVHKLYSSSGFVKMFQSVGPTKVPPMLSQLPQGFHHLHTHIAYECASPFYQHSGSARRTCLKTGKWSGRHVSCSPVCGKHPTFDPQSPAESHWPWLAAIYQRPTNGAGTKLDKKASLAGSLKKGTGAELGAGVGSQGQDEASGWQLVCSGALVNQRSVVLAAHCVTELGKLYPLDAATVKVVMGKHYRSDLRETKGLQHLRVASISIHPNYDPLVLDSDLAVIKLLDKARIGEKVLPLCLPDIQGGEVTSREGLVTGWAPLPDPRIGEEEQARVGVQHLADVVPCEQQYARKGVPVSVTDNMLCGRQRPDYSPSNICPADTGGILILPAQTGFPQDPSLASPEGRDTSKGKWRLLGLVSFGYDQGECDPDLFTVYTHVANFKDWIESHMK</sequence>
<dbReference type="Pfam" id="PF00084">
    <property type="entry name" value="Sushi"/>
    <property type="match status" value="4"/>
</dbReference>
<keyword evidence="2" id="KW-0964">Secreted</keyword>
<dbReference type="CDD" id="cd00041">
    <property type="entry name" value="CUB"/>
    <property type="match status" value="1"/>
</dbReference>
<dbReference type="CDD" id="cd00054">
    <property type="entry name" value="EGF_CA"/>
    <property type="match status" value="1"/>
</dbReference>
<keyword evidence="4" id="KW-0732">Signal</keyword>
<evidence type="ECO:0000259" key="18">
    <source>
        <dbReference type="PROSITE" id="PS50923"/>
    </source>
</evidence>
<feature type="domain" description="Sushi" evidence="18">
    <location>
        <begin position="1061"/>
        <end position="1117"/>
    </location>
</feature>
<feature type="disulfide bond" evidence="12">
    <location>
        <begin position="291"/>
        <end position="300"/>
    </location>
</feature>
<dbReference type="InterPro" id="IPR000436">
    <property type="entry name" value="Sushi_SCR_CCP_dom"/>
</dbReference>
<feature type="domain" description="EGF-like" evidence="16">
    <location>
        <begin position="264"/>
        <end position="301"/>
    </location>
</feature>
<feature type="compositionally biased region" description="Basic and acidic residues" evidence="14">
    <location>
        <begin position="929"/>
        <end position="954"/>
    </location>
</feature>